<dbReference type="PANTHER" id="PTHR24223">
    <property type="entry name" value="ATP-BINDING CASSETTE SUB-FAMILY C"/>
    <property type="match status" value="1"/>
</dbReference>
<reference evidence="5 6" key="1">
    <citation type="submission" date="2014-04" db="EMBL/GenBank/DDBJ databases">
        <authorList>
            <consortium name="DOE Joint Genome Institute"/>
            <person name="Kuo A."/>
            <person name="Ruytinx J."/>
            <person name="Rineau F."/>
            <person name="Colpaert J."/>
            <person name="Kohler A."/>
            <person name="Nagy L.G."/>
            <person name="Floudas D."/>
            <person name="Copeland A."/>
            <person name="Barry K.W."/>
            <person name="Cichocki N."/>
            <person name="Veneault-Fourrey C."/>
            <person name="LaButti K."/>
            <person name="Lindquist E.A."/>
            <person name="Lipzen A."/>
            <person name="Lundell T."/>
            <person name="Morin E."/>
            <person name="Murat C."/>
            <person name="Sun H."/>
            <person name="Tunlid A."/>
            <person name="Henrissat B."/>
            <person name="Grigoriev I.V."/>
            <person name="Hibbett D.S."/>
            <person name="Martin F."/>
            <person name="Nordberg H.P."/>
            <person name="Cantor M.N."/>
            <person name="Hua S.X."/>
        </authorList>
    </citation>
    <scope>NUCLEOTIDE SEQUENCE [LARGE SCALE GENOMIC DNA]</scope>
    <source>
        <strain evidence="5 6">UH-Slu-Lm8-n1</strain>
    </source>
</reference>
<feature type="domain" description="ABC transporter" evidence="4">
    <location>
        <begin position="38"/>
        <end position="307"/>
    </location>
</feature>
<dbReference type="AlphaFoldDB" id="A0A0D0A8I7"/>
<accession>A0A0D0A8I7</accession>
<dbReference type="STRING" id="930992.A0A0D0A8I7"/>
<protein>
    <recommendedName>
        <fullName evidence="4">ABC transporter domain-containing protein</fullName>
    </recommendedName>
</protein>
<dbReference type="InterPro" id="IPR003439">
    <property type="entry name" value="ABC_transporter-like_ATP-bd"/>
</dbReference>
<dbReference type="Gene3D" id="3.40.50.300">
    <property type="entry name" value="P-loop containing nucleotide triphosphate hydrolases"/>
    <property type="match status" value="1"/>
</dbReference>
<evidence type="ECO:0000256" key="2">
    <source>
        <dbReference type="ARBA" id="ARBA00022840"/>
    </source>
</evidence>
<dbReference type="GO" id="GO:0016887">
    <property type="term" value="F:ATP hydrolysis activity"/>
    <property type="evidence" value="ECO:0007669"/>
    <property type="project" value="InterPro"/>
</dbReference>
<feature type="compositionally biased region" description="Polar residues" evidence="3">
    <location>
        <begin position="160"/>
        <end position="172"/>
    </location>
</feature>
<dbReference type="InterPro" id="IPR017871">
    <property type="entry name" value="ABC_transporter-like_CS"/>
</dbReference>
<dbReference type="Pfam" id="PF00005">
    <property type="entry name" value="ABC_tran"/>
    <property type="match status" value="1"/>
</dbReference>
<dbReference type="PROSITE" id="PS00211">
    <property type="entry name" value="ABC_TRANSPORTER_1"/>
    <property type="match status" value="1"/>
</dbReference>
<name>A0A0D0A8I7_9AGAM</name>
<proteinExistence type="predicted"/>
<dbReference type="InterPro" id="IPR003593">
    <property type="entry name" value="AAA+_ATPase"/>
</dbReference>
<organism evidence="5 6">
    <name type="scientific">Suillus luteus UH-Slu-Lm8-n1</name>
    <dbReference type="NCBI Taxonomy" id="930992"/>
    <lineage>
        <taxon>Eukaryota</taxon>
        <taxon>Fungi</taxon>
        <taxon>Dikarya</taxon>
        <taxon>Basidiomycota</taxon>
        <taxon>Agaricomycotina</taxon>
        <taxon>Agaricomycetes</taxon>
        <taxon>Agaricomycetidae</taxon>
        <taxon>Boletales</taxon>
        <taxon>Suillineae</taxon>
        <taxon>Suillaceae</taxon>
        <taxon>Suillus</taxon>
    </lineage>
</organism>
<dbReference type="InParanoid" id="A0A0D0A8I7"/>
<feature type="region of interest" description="Disordered" evidence="3">
    <location>
        <begin position="160"/>
        <end position="187"/>
    </location>
</feature>
<evidence type="ECO:0000313" key="6">
    <source>
        <dbReference type="Proteomes" id="UP000054485"/>
    </source>
</evidence>
<dbReference type="GO" id="GO:0005524">
    <property type="term" value="F:ATP binding"/>
    <property type="evidence" value="ECO:0007669"/>
    <property type="project" value="UniProtKB-KW"/>
</dbReference>
<dbReference type="GO" id="GO:0016020">
    <property type="term" value="C:membrane"/>
    <property type="evidence" value="ECO:0007669"/>
    <property type="project" value="TreeGrafter"/>
</dbReference>
<sequence>SVERVVEYLDLPQEPPAIIESSRHPAYWPSSSTKEGLLTVEDLVIKYAPELPPVLHNVSFTLNAKERIGLLGRTGSGKSTLAMSILRFVDPVSGRILIDGIDISTIGVHDLRSRLTFIPQRQDATLFSGTLRDNLDPFNEHEDSECLDVLYRVQMLSQSAHQSQRNSRTPSRASTPDDVASSAASTAVTDVESKTTITLDTQVSAGGTNFSQGQRQLIAMARALIRRSSIIVLDEATSSIDFDTDAKIQATIREEFTDSLLLTVAHRLRTVIDYDRLIVLDKGEIAEFDTPLNLIQKEDGIFRTMCLKSGTFAELEAAAKAKAERDAVNPRA</sequence>
<evidence type="ECO:0000313" key="5">
    <source>
        <dbReference type="EMBL" id="KIK34444.1"/>
    </source>
</evidence>
<reference evidence="6" key="2">
    <citation type="submission" date="2015-01" db="EMBL/GenBank/DDBJ databases">
        <title>Evolutionary Origins and Diversification of the Mycorrhizal Mutualists.</title>
        <authorList>
            <consortium name="DOE Joint Genome Institute"/>
            <consortium name="Mycorrhizal Genomics Consortium"/>
            <person name="Kohler A."/>
            <person name="Kuo A."/>
            <person name="Nagy L.G."/>
            <person name="Floudas D."/>
            <person name="Copeland A."/>
            <person name="Barry K.W."/>
            <person name="Cichocki N."/>
            <person name="Veneault-Fourrey C."/>
            <person name="LaButti K."/>
            <person name="Lindquist E.A."/>
            <person name="Lipzen A."/>
            <person name="Lundell T."/>
            <person name="Morin E."/>
            <person name="Murat C."/>
            <person name="Riley R."/>
            <person name="Ohm R."/>
            <person name="Sun H."/>
            <person name="Tunlid A."/>
            <person name="Henrissat B."/>
            <person name="Grigoriev I.V."/>
            <person name="Hibbett D.S."/>
            <person name="Martin F."/>
        </authorList>
    </citation>
    <scope>NUCLEOTIDE SEQUENCE [LARGE SCALE GENOMIC DNA]</scope>
    <source>
        <strain evidence="6">UH-Slu-Lm8-n1</strain>
    </source>
</reference>
<dbReference type="OrthoDB" id="2673058at2759"/>
<feature type="non-terminal residue" evidence="5">
    <location>
        <position position="1"/>
    </location>
</feature>
<dbReference type="InterPro" id="IPR027417">
    <property type="entry name" value="P-loop_NTPase"/>
</dbReference>
<dbReference type="PANTHER" id="PTHR24223:SF415">
    <property type="entry name" value="FI20190P1"/>
    <property type="match status" value="1"/>
</dbReference>
<dbReference type="SMART" id="SM00382">
    <property type="entry name" value="AAA"/>
    <property type="match status" value="1"/>
</dbReference>
<feature type="compositionally biased region" description="Low complexity" evidence="3">
    <location>
        <begin position="173"/>
        <end position="187"/>
    </location>
</feature>
<evidence type="ECO:0000256" key="1">
    <source>
        <dbReference type="ARBA" id="ARBA00022741"/>
    </source>
</evidence>
<evidence type="ECO:0000259" key="4">
    <source>
        <dbReference type="PROSITE" id="PS50893"/>
    </source>
</evidence>
<dbReference type="PROSITE" id="PS50893">
    <property type="entry name" value="ABC_TRANSPORTER_2"/>
    <property type="match status" value="1"/>
</dbReference>
<dbReference type="InterPro" id="IPR050173">
    <property type="entry name" value="ABC_transporter_C-like"/>
</dbReference>
<dbReference type="HOGENOM" id="CLU_000604_1_9_1"/>
<keyword evidence="1" id="KW-0547">Nucleotide-binding</keyword>
<evidence type="ECO:0000256" key="3">
    <source>
        <dbReference type="SAM" id="MobiDB-lite"/>
    </source>
</evidence>
<dbReference type="EMBL" id="KN835752">
    <property type="protein sequence ID" value="KIK34444.1"/>
    <property type="molecule type" value="Genomic_DNA"/>
</dbReference>
<dbReference type="Proteomes" id="UP000054485">
    <property type="component" value="Unassembled WGS sequence"/>
</dbReference>
<gene>
    <name evidence="5" type="ORF">CY34DRAFT_110274</name>
</gene>
<keyword evidence="2" id="KW-0067">ATP-binding</keyword>
<dbReference type="FunFam" id="3.40.50.300:FF:001354">
    <property type="entry name" value="ATP-binding cassette (ABC) transporter, putative"/>
    <property type="match status" value="1"/>
</dbReference>
<dbReference type="GO" id="GO:0042626">
    <property type="term" value="F:ATPase-coupled transmembrane transporter activity"/>
    <property type="evidence" value="ECO:0007669"/>
    <property type="project" value="TreeGrafter"/>
</dbReference>
<dbReference type="SUPFAM" id="SSF52540">
    <property type="entry name" value="P-loop containing nucleoside triphosphate hydrolases"/>
    <property type="match status" value="1"/>
</dbReference>
<keyword evidence="6" id="KW-1185">Reference proteome</keyword>
<dbReference type="CDD" id="cd03244">
    <property type="entry name" value="ABCC_MRP_domain2"/>
    <property type="match status" value="1"/>
</dbReference>